<dbReference type="CDD" id="cd03416">
    <property type="entry name" value="CbiX_SirB_N"/>
    <property type="match status" value="1"/>
</dbReference>
<evidence type="ECO:0000313" key="4">
    <source>
        <dbReference type="Proteomes" id="UP000435304"/>
    </source>
</evidence>
<dbReference type="PANTHER" id="PTHR33542:SF5">
    <property type="entry name" value="FERROCHELATASE CHE1"/>
    <property type="match status" value="1"/>
</dbReference>
<evidence type="ECO:0000313" key="3">
    <source>
        <dbReference type="EMBL" id="MVA76953.1"/>
    </source>
</evidence>
<dbReference type="PANTHER" id="PTHR33542">
    <property type="entry name" value="SIROHYDROCHLORIN FERROCHELATASE, CHLOROPLASTIC"/>
    <property type="match status" value="1"/>
</dbReference>
<name>A0A6A9UVT9_9ACTN</name>
<dbReference type="Gene3D" id="3.40.50.1400">
    <property type="match status" value="2"/>
</dbReference>
<evidence type="ECO:0000256" key="2">
    <source>
        <dbReference type="ARBA" id="ARBA00023239"/>
    </source>
</evidence>
<keyword evidence="2" id="KW-0456">Lyase</keyword>
<gene>
    <name evidence="3" type="ORF">GC722_13100</name>
</gene>
<dbReference type="AlphaFoldDB" id="A0A6A9UVT9"/>
<dbReference type="Proteomes" id="UP000435304">
    <property type="component" value="Unassembled WGS sequence"/>
</dbReference>
<protein>
    <submittedName>
        <fullName evidence="3">Sirohydrochlorin chelatase</fullName>
    </submittedName>
</protein>
<dbReference type="GO" id="GO:0016829">
    <property type="term" value="F:lyase activity"/>
    <property type="evidence" value="ECO:0007669"/>
    <property type="project" value="UniProtKB-KW"/>
</dbReference>
<keyword evidence="1" id="KW-0479">Metal-binding</keyword>
<dbReference type="Pfam" id="PF01903">
    <property type="entry name" value="CbiX"/>
    <property type="match status" value="2"/>
</dbReference>
<dbReference type="EMBL" id="WPCU01000009">
    <property type="protein sequence ID" value="MVA76953.1"/>
    <property type="molecule type" value="Genomic_DNA"/>
</dbReference>
<dbReference type="SUPFAM" id="SSF53800">
    <property type="entry name" value="Chelatase"/>
    <property type="match status" value="1"/>
</dbReference>
<dbReference type="InterPro" id="IPR050963">
    <property type="entry name" value="Sirohydro_Cobaltochel/CbiX"/>
</dbReference>
<accession>A0A6A9UVT9</accession>
<reference evidence="3 4" key="1">
    <citation type="submission" date="2019-12" db="EMBL/GenBank/DDBJ databases">
        <title>Auraticoccus cholistani sp. nov., an actinomycete isolated from soil of Cholistan desert.</title>
        <authorList>
            <person name="Cheema M.T."/>
        </authorList>
    </citation>
    <scope>NUCLEOTIDE SEQUENCE [LARGE SCALE GENOMIC DNA]</scope>
    <source>
        <strain evidence="3 4">F435</strain>
    </source>
</reference>
<proteinExistence type="predicted"/>
<evidence type="ECO:0000256" key="1">
    <source>
        <dbReference type="ARBA" id="ARBA00022723"/>
    </source>
</evidence>
<keyword evidence="4" id="KW-1185">Reference proteome</keyword>
<organism evidence="3 4">
    <name type="scientific">Auraticoccus cholistanensis</name>
    <dbReference type="NCBI Taxonomy" id="2656650"/>
    <lineage>
        <taxon>Bacteria</taxon>
        <taxon>Bacillati</taxon>
        <taxon>Actinomycetota</taxon>
        <taxon>Actinomycetes</taxon>
        <taxon>Propionibacteriales</taxon>
        <taxon>Propionibacteriaceae</taxon>
        <taxon>Auraticoccus</taxon>
    </lineage>
</organism>
<dbReference type="InterPro" id="IPR002762">
    <property type="entry name" value="CbiX-like"/>
</dbReference>
<dbReference type="GO" id="GO:0046872">
    <property type="term" value="F:metal ion binding"/>
    <property type="evidence" value="ECO:0007669"/>
    <property type="project" value="UniProtKB-KW"/>
</dbReference>
<comment type="caution">
    <text evidence="3">The sequence shown here is derived from an EMBL/GenBank/DDBJ whole genome shotgun (WGS) entry which is preliminary data.</text>
</comment>
<sequence length="225" mass="23129">MLLLCAHGTDNLQGRAVVDTLARLVAERGVRVAQTWVDVQHPQVEEVLTGLVGAGEQVVVVPALLSAGYHTQVDIARAVAAHPGRAVATGALGPDPQLAALLHRRLREAGAGPSDAVVVAAAGSSRSDSARDVRAVADLLSQRWGSEVAVGFGAKAEPSVAQAVGAARAGGATRVVVASYLLAPGYFHDRLLEQGADVVTQPLGVAPELVQVVLDRYRSALPPAS</sequence>